<keyword evidence="1" id="KW-0472">Membrane</keyword>
<protein>
    <submittedName>
        <fullName evidence="2">Uncharacterized protein</fullName>
    </submittedName>
</protein>
<gene>
    <name evidence="2" type="ORF">QSP1433_LOCUS3001</name>
</gene>
<name>A0A7S2RFW4_9STRA</name>
<reference evidence="2" key="1">
    <citation type="submission" date="2021-01" db="EMBL/GenBank/DDBJ databases">
        <authorList>
            <person name="Corre E."/>
            <person name="Pelletier E."/>
            <person name="Niang G."/>
            <person name="Scheremetjew M."/>
            <person name="Finn R."/>
            <person name="Kale V."/>
            <person name="Holt S."/>
            <person name="Cochrane G."/>
            <person name="Meng A."/>
            <person name="Brown T."/>
            <person name="Cohen L."/>
        </authorList>
    </citation>
    <scope>NUCLEOTIDE SEQUENCE</scope>
    <source>
        <strain evidence="2">NY070348D</strain>
    </source>
</reference>
<keyword evidence="1" id="KW-1133">Transmembrane helix</keyword>
<keyword evidence="1" id="KW-0812">Transmembrane</keyword>
<dbReference type="EMBL" id="HBHK01005135">
    <property type="protein sequence ID" value="CAD9669989.1"/>
    <property type="molecule type" value="Transcribed_RNA"/>
</dbReference>
<feature type="transmembrane region" description="Helical" evidence="1">
    <location>
        <begin position="7"/>
        <end position="24"/>
    </location>
</feature>
<dbReference type="AlphaFoldDB" id="A0A7S2RFW4"/>
<accession>A0A7S2RFW4</accession>
<organism evidence="2">
    <name type="scientific">Mucochytrium quahogii</name>
    <dbReference type="NCBI Taxonomy" id="96639"/>
    <lineage>
        <taxon>Eukaryota</taxon>
        <taxon>Sar</taxon>
        <taxon>Stramenopiles</taxon>
        <taxon>Bigyra</taxon>
        <taxon>Labyrinthulomycetes</taxon>
        <taxon>Thraustochytrida</taxon>
        <taxon>Thraustochytriidae</taxon>
        <taxon>Mucochytrium</taxon>
    </lineage>
</organism>
<proteinExistence type="predicted"/>
<sequence>MRMRASWTWYCLVLGLGICWFWALQLGLKHARFSYAVHSEEIRVPIATWTEKKACFKTAIDEIILSDASYEEGWTLNKARTCLIMPQDQLLVNKTAILLERLIENNARWECGAHVALFDYGLAPALSEISPEKNGKVKLEIVDKGLGVCNASHFTVWVGVYGVEQHGIILKPVNDGRCAWGGVVHLRHPGVYVAKGHILYHQGLVQEHGHLCSTYTNHIWAGKGLSLIESVVNPKGRSPFCCELCTRTPECTHWNNHVKGLRCDLFKQKSSAIEPELQASSETHSGVSRNETTTQLLSSHTYFKHGSTNISGHRELCGADSDRLLMGWKQSFELPPSSTNQLDRTKLPICRTFTEMTKGRWVLKETNVSVSNLRQWPSKIYYSEDPFEDSTLNITTTSNNISHLRLPRFWEPDTCRLTPLNRDQVLTCLNDRGVRNVVFRGDSMISNLETDFKSFLGPLKYAPGSSKILLPVRSGNRTWPIKLGVTRRGVDTEHEKSIMIQNLAIIHQIWHTSVDRFKARVKEDFDPATSKVYKVNRTRFLHTVFLGAPYLFGEREPHDTGPRALLFNQAVREAKEHARTKNKVTFLDYAAITKSRGYTFTGYSDGMHYGTPEHHVIIQMISNFICNGPVSTST</sequence>
<evidence type="ECO:0000313" key="2">
    <source>
        <dbReference type="EMBL" id="CAD9669989.1"/>
    </source>
</evidence>
<evidence type="ECO:0000256" key="1">
    <source>
        <dbReference type="SAM" id="Phobius"/>
    </source>
</evidence>